<dbReference type="PANTHER" id="PTHR46835">
    <property type="entry name" value="BASIC-LEUCINE ZIPPER (BZIP) TRANSCRIPTION FACTOR FAMILY PROTEIN-RELATED"/>
    <property type="match status" value="1"/>
</dbReference>
<dbReference type="Gramene" id="Tc10v2_t009780.1">
    <property type="protein sequence ID" value="Tc10v2_p009780.1"/>
    <property type="gene ID" value="Tc10v2_g009780"/>
</dbReference>
<dbReference type="AlphaFoldDB" id="A0A061FQE8"/>
<dbReference type="HOGENOM" id="CLU_1144281_0_0_1"/>
<keyword evidence="3" id="KW-1185">Reference proteome</keyword>
<gene>
    <name evidence="2" type="ORF">TCM_044334</name>
</gene>
<evidence type="ECO:0000313" key="3">
    <source>
        <dbReference type="Proteomes" id="UP000026915"/>
    </source>
</evidence>
<dbReference type="Gramene" id="Tc10v2_t009780.2">
    <property type="protein sequence ID" value="Tc10v2_p009780.2"/>
    <property type="gene ID" value="Tc10v2_g009780"/>
</dbReference>
<dbReference type="FunCoup" id="A0A061FQE8">
    <property type="interactions" value="129"/>
</dbReference>
<dbReference type="InterPro" id="IPR044797">
    <property type="entry name" value="At4g06598-like"/>
</dbReference>
<dbReference type="PANTHER" id="PTHR46835:SF4">
    <property type="entry name" value="B-ZIP PROTEIN"/>
    <property type="match status" value="1"/>
</dbReference>
<dbReference type="Gramene" id="Tc10v2_t009780.3">
    <property type="protein sequence ID" value="Tc10v2_p009780.3"/>
    <property type="gene ID" value="Tc10v2_g009780"/>
</dbReference>
<dbReference type="OMA" id="KRNSWQH"/>
<dbReference type="EMBL" id="CM001888">
    <property type="protein sequence ID" value="EOY19286.1"/>
    <property type="molecule type" value="Genomic_DNA"/>
</dbReference>
<sequence>MSSSSQAQRSSSSPDPSTQNSVLEGKAAAGADDLPRQGEANPCGTLVRRAVSDSHALSKALFEDWIPGLAADGAEENSVGLTGLESTLVYGPNSPRRKSASVSDYALASALSKSVSQNMQQSVGEPAIAKTVKRNSWQHSRDRQVQYIAELERTINILQTLNTELEVRVISQNQQCVALYMENNILMQRLATLEDQIFIKEGQYQLLKKENERLMNAFASGAPEAARSLVTWQILDMTKLNLN</sequence>
<dbReference type="OrthoDB" id="992966at2759"/>
<dbReference type="GO" id="GO:0005634">
    <property type="term" value="C:nucleus"/>
    <property type="evidence" value="ECO:0000318"/>
    <property type="project" value="GO_Central"/>
</dbReference>
<evidence type="ECO:0000256" key="1">
    <source>
        <dbReference type="SAM" id="MobiDB-lite"/>
    </source>
</evidence>
<evidence type="ECO:0000313" key="2">
    <source>
        <dbReference type="EMBL" id="EOY19286.1"/>
    </source>
</evidence>
<name>A0A061FQE8_THECC</name>
<feature type="region of interest" description="Disordered" evidence="1">
    <location>
        <begin position="1"/>
        <end position="41"/>
    </location>
</feature>
<dbReference type="STRING" id="3641.A0A061FQE8"/>
<dbReference type="GO" id="GO:0003677">
    <property type="term" value="F:DNA binding"/>
    <property type="evidence" value="ECO:0000318"/>
    <property type="project" value="GO_Central"/>
</dbReference>
<dbReference type="KEGG" id="tcc:18586846"/>
<protein>
    <submittedName>
        <fullName evidence="2">BZIP-like protein</fullName>
    </submittedName>
</protein>
<feature type="compositionally biased region" description="Low complexity" evidence="1">
    <location>
        <begin position="1"/>
        <end position="21"/>
    </location>
</feature>
<accession>A0A061FQE8</accession>
<dbReference type="GO" id="GO:0045893">
    <property type="term" value="P:positive regulation of DNA-templated transcription"/>
    <property type="evidence" value="ECO:0000318"/>
    <property type="project" value="GO_Central"/>
</dbReference>
<organism evidence="2 3">
    <name type="scientific">Theobroma cacao</name>
    <name type="common">Cacao</name>
    <name type="synonym">Cocoa</name>
    <dbReference type="NCBI Taxonomy" id="3641"/>
    <lineage>
        <taxon>Eukaryota</taxon>
        <taxon>Viridiplantae</taxon>
        <taxon>Streptophyta</taxon>
        <taxon>Embryophyta</taxon>
        <taxon>Tracheophyta</taxon>
        <taxon>Spermatophyta</taxon>
        <taxon>Magnoliopsida</taxon>
        <taxon>eudicotyledons</taxon>
        <taxon>Gunneridae</taxon>
        <taxon>Pentapetalae</taxon>
        <taxon>rosids</taxon>
        <taxon>malvids</taxon>
        <taxon>Malvales</taxon>
        <taxon>Malvaceae</taxon>
        <taxon>Byttnerioideae</taxon>
        <taxon>Theobroma</taxon>
    </lineage>
</organism>
<reference evidence="2 3" key="1">
    <citation type="journal article" date="2013" name="Genome Biol.">
        <title>The genome sequence of the most widely cultivated cacao type and its use to identify candidate genes regulating pod color.</title>
        <authorList>
            <person name="Motamayor J.C."/>
            <person name="Mockaitis K."/>
            <person name="Schmutz J."/>
            <person name="Haiminen N."/>
            <person name="Iii D.L."/>
            <person name="Cornejo O."/>
            <person name="Findley S.D."/>
            <person name="Zheng P."/>
            <person name="Utro F."/>
            <person name="Royaert S."/>
            <person name="Saski C."/>
            <person name="Jenkins J."/>
            <person name="Podicheti R."/>
            <person name="Zhao M."/>
            <person name="Scheffler B.E."/>
            <person name="Stack J.C."/>
            <person name="Feltus F.A."/>
            <person name="Mustiga G.M."/>
            <person name="Amores F."/>
            <person name="Phillips W."/>
            <person name="Marelli J.P."/>
            <person name="May G.D."/>
            <person name="Shapiro H."/>
            <person name="Ma J."/>
            <person name="Bustamante C.D."/>
            <person name="Schnell R.J."/>
            <person name="Main D."/>
            <person name="Gilbert D."/>
            <person name="Parida L."/>
            <person name="Kuhn D.N."/>
        </authorList>
    </citation>
    <scope>NUCLEOTIDE SEQUENCE [LARGE SCALE GENOMIC DNA]</scope>
    <source>
        <strain evidence="3">cv. Matina 1-6</strain>
    </source>
</reference>
<dbReference type="Gramene" id="EOY19286">
    <property type="protein sequence ID" value="EOY19286"/>
    <property type="gene ID" value="TCM_044334"/>
</dbReference>
<proteinExistence type="predicted"/>
<dbReference type="Proteomes" id="UP000026915">
    <property type="component" value="Chromosome 10"/>
</dbReference>
<dbReference type="eggNOG" id="ENOG502QV97">
    <property type="taxonomic scope" value="Eukaryota"/>
</dbReference>
<dbReference type="InParanoid" id="A0A061FQE8"/>